<dbReference type="Pfam" id="PF00583">
    <property type="entry name" value="Acetyltransf_1"/>
    <property type="match status" value="1"/>
</dbReference>
<dbReference type="AlphaFoldDB" id="A0A1P8Q4I2"/>
<organism evidence="4 5">
    <name type="scientific">Companilactobacillus allii</name>
    <dbReference type="NCBI Taxonomy" id="1847728"/>
    <lineage>
        <taxon>Bacteria</taxon>
        <taxon>Bacillati</taxon>
        <taxon>Bacillota</taxon>
        <taxon>Bacilli</taxon>
        <taxon>Lactobacillales</taxon>
        <taxon>Lactobacillaceae</taxon>
        <taxon>Companilactobacillus</taxon>
    </lineage>
</organism>
<evidence type="ECO:0000256" key="2">
    <source>
        <dbReference type="ARBA" id="ARBA00023315"/>
    </source>
</evidence>
<dbReference type="InterPro" id="IPR051556">
    <property type="entry name" value="N-term/lysine_N-AcTrnsfr"/>
</dbReference>
<reference evidence="5" key="1">
    <citation type="submission" date="2016-12" db="EMBL/GenBank/DDBJ databases">
        <authorList>
            <person name="Jung M.Y."/>
            <person name="Lee S.H."/>
        </authorList>
    </citation>
    <scope>NUCLEOTIDE SEQUENCE [LARGE SCALE GENOMIC DNA]</scope>
    <source>
        <strain evidence="5">WiKim39</strain>
    </source>
</reference>
<evidence type="ECO:0000256" key="1">
    <source>
        <dbReference type="ARBA" id="ARBA00022679"/>
    </source>
</evidence>
<dbReference type="STRING" id="1847728.BTM29_09300"/>
<dbReference type="SUPFAM" id="SSF55729">
    <property type="entry name" value="Acyl-CoA N-acyltransferases (Nat)"/>
    <property type="match status" value="1"/>
</dbReference>
<evidence type="ECO:0000313" key="5">
    <source>
        <dbReference type="Proteomes" id="UP000187499"/>
    </source>
</evidence>
<evidence type="ECO:0000313" key="4">
    <source>
        <dbReference type="EMBL" id="APX72733.1"/>
    </source>
</evidence>
<dbReference type="GO" id="GO:0016747">
    <property type="term" value="F:acyltransferase activity, transferring groups other than amino-acyl groups"/>
    <property type="evidence" value="ECO:0007669"/>
    <property type="project" value="InterPro"/>
</dbReference>
<dbReference type="PANTHER" id="PTHR42919">
    <property type="entry name" value="N-ALPHA-ACETYLTRANSFERASE"/>
    <property type="match status" value="1"/>
</dbReference>
<dbReference type="PANTHER" id="PTHR42919:SF8">
    <property type="entry name" value="N-ALPHA-ACETYLTRANSFERASE 50"/>
    <property type="match status" value="1"/>
</dbReference>
<keyword evidence="5" id="KW-1185">Reference proteome</keyword>
<dbReference type="InterPro" id="IPR000182">
    <property type="entry name" value="GNAT_dom"/>
</dbReference>
<dbReference type="RefSeq" id="WP_076616543.1">
    <property type="nucleotide sequence ID" value="NZ_CP019323.1"/>
</dbReference>
<evidence type="ECO:0000259" key="3">
    <source>
        <dbReference type="PROSITE" id="PS51186"/>
    </source>
</evidence>
<accession>A0A1P8Q4I2</accession>
<dbReference type="InterPro" id="IPR016181">
    <property type="entry name" value="Acyl_CoA_acyltransferase"/>
</dbReference>
<feature type="domain" description="N-acetyltransferase" evidence="3">
    <location>
        <begin position="3"/>
        <end position="172"/>
    </location>
</feature>
<keyword evidence="2" id="KW-0012">Acyltransferase</keyword>
<dbReference type="OrthoDB" id="7205533at2"/>
<name>A0A1P8Q4I2_9LACO</name>
<proteinExistence type="predicted"/>
<dbReference type="Gene3D" id="3.40.630.30">
    <property type="match status" value="1"/>
</dbReference>
<dbReference type="KEGG" id="lalw:BTM29_09300"/>
<dbReference type="Proteomes" id="UP000187499">
    <property type="component" value="Chromosome"/>
</dbReference>
<gene>
    <name evidence="4" type="ORF">BTM29_09300</name>
</gene>
<dbReference type="EMBL" id="CP019323">
    <property type="protein sequence ID" value="APX72733.1"/>
    <property type="molecule type" value="Genomic_DNA"/>
</dbReference>
<dbReference type="CDD" id="cd04301">
    <property type="entry name" value="NAT_SF"/>
    <property type="match status" value="1"/>
</dbReference>
<sequence length="173" mass="19934">MNTVIKRVTVNDVSELCEISRETFKDTFGADNTSENMKDYLDNAYSKNQLISEINTSGTTFWFLMSDDKVVGYLKLNIDQAQSDSVAPGSLEVERIYILKEYKRHGFGSTLIKYAFEVAAKSNRSKIWLGVWEHNEAAKGFYKKMGFKQIRDHVFQLGNDKQRDLILLKQLDK</sequence>
<keyword evidence="1 4" id="KW-0808">Transferase</keyword>
<protein>
    <submittedName>
        <fullName evidence="4">GNAT family N-acetyltransferase</fullName>
    </submittedName>
</protein>
<dbReference type="PROSITE" id="PS51186">
    <property type="entry name" value="GNAT"/>
    <property type="match status" value="1"/>
</dbReference>